<dbReference type="InterPro" id="IPR020815">
    <property type="entry name" value="Ribosomal_bS6_CS"/>
</dbReference>
<dbReference type="GO" id="GO:0005737">
    <property type="term" value="C:cytoplasm"/>
    <property type="evidence" value="ECO:0007669"/>
    <property type="project" value="UniProtKB-ARBA"/>
</dbReference>
<dbReference type="NCBIfam" id="TIGR00166">
    <property type="entry name" value="S6"/>
    <property type="match status" value="1"/>
</dbReference>
<evidence type="ECO:0000256" key="8">
    <source>
        <dbReference type="HAMAP-Rule" id="MF_00360"/>
    </source>
</evidence>
<evidence type="ECO:0000313" key="9">
    <source>
        <dbReference type="EMBL" id="GIM47332.1"/>
    </source>
</evidence>
<dbReference type="GO" id="GO:1990904">
    <property type="term" value="C:ribonucleoprotein complex"/>
    <property type="evidence" value="ECO:0007669"/>
    <property type="project" value="UniProtKB-KW"/>
</dbReference>
<dbReference type="AlphaFoldDB" id="A0AAV4LHP2"/>
<dbReference type="GO" id="GO:0005840">
    <property type="term" value="C:ribosome"/>
    <property type="evidence" value="ECO:0007669"/>
    <property type="project" value="UniProtKB-KW"/>
</dbReference>
<dbReference type="PANTHER" id="PTHR21011">
    <property type="entry name" value="MITOCHONDRIAL 28S RIBOSOMAL PROTEIN S6"/>
    <property type="match status" value="1"/>
</dbReference>
<dbReference type="SUPFAM" id="SSF54995">
    <property type="entry name" value="Ribosomal protein S6"/>
    <property type="match status" value="1"/>
</dbReference>
<protein>
    <recommendedName>
        <fullName evidence="7 8">Small ribosomal subunit protein bS6</fullName>
    </recommendedName>
</protein>
<evidence type="ECO:0000256" key="4">
    <source>
        <dbReference type="ARBA" id="ARBA00022980"/>
    </source>
</evidence>
<evidence type="ECO:0000256" key="3">
    <source>
        <dbReference type="ARBA" id="ARBA00022884"/>
    </source>
</evidence>
<evidence type="ECO:0000313" key="10">
    <source>
        <dbReference type="Proteomes" id="UP001057291"/>
    </source>
</evidence>
<dbReference type="Gene3D" id="3.30.70.60">
    <property type="match status" value="1"/>
</dbReference>
<dbReference type="InterPro" id="IPR000529">
    <property type="entry name" value="Ribosomal_bS6"/>
</dbReference>
<dbReference type="EMBL" id="BOQE01000001">
    <property type="protein sequence ID" value="GIM47332.1"/>
    <property type="molecule type" value="Genomic_DNA"/>
</dbReference>
<dbReference type="InterPro" id="IPR035980">
    <property type="entry name" value="Ribosomal_bS6_sf"/>
</dbReference>
<dbReference type="GO" id="GO:0070181">
    <property type="term" value="F:small ribosomal subunit rRNA binding"/>
    <property type="evidence" value="ECO:0007669"/>
    <property type="project" value="TreeGrafter"/>
</dbReference>
<evidence type="ECO:0000256" key="5">
    <source>
        <dbReference type="ARBA" id="ARBA00023274"/>
    </source>
</evidence>
<comment type="similarity">
    <text evidence="1 8">Belongs to the bacterial ribosomal protein bS6 family.</text>
</comment>
<evidence type="ECO:0000256" key="2">
    <source>
        <dbReference type="ARBA" id="ARBA00022730"/>
    </source>
</evidence>
<dbReference type="GO" id="GO:0006412">
    <property type="term" value="P:translation"/>
    <property type="evidence" value="ECO:0007669"/>
    <property type="project" value="UniProtKB-UniRule"/>
</dbReference>
<proteinExistence type="inferred from homology"/>
<evidence type="ECO:0000256" key="7">
    <source>
        <dbReference type="ARBA" id="ARBA00035294"/>
    </source>
</evidence>
<keyword evidence="2 8" id="KW-0699">rRNA-binding</keyword>
<dbReference type="HAMAP" id="MF_00360">
    <property type="entry name" value="Ribosomal_bS6"/>
    <property type="match status" value="1"/>
</dbReference>
<organism evidence="9 10">
    <name type="scientific">Collibacillus ludicampi</name>
    <dbReference type="NCBI Taxonomy" id="2771369"/>
    <lineage>
        <taxon>Bacteria</taxon>
        <taxon>Bacillati</taxon>
        <taxon>Bacillota</taxon>
        <taxon>Bacilli</taxon>
        <taxon>Bacillales</taxon>
        <taxon>Alicyclobacillaceae</taxon>
        <taxon>Collibacillus</taxon>
    </lineage>
</organism>
<dbReference type="PROSITE" id="PS01048">
    <property type="entry name" value="RIBOSOMAL_S6"/>
    <property type="match status" value="1"/>
</dbReference>
<dbReference type="Proteomes" id="UP001057291">
    <property type="component" value="Unassembled WGS sequence"/>
</dbReference>
<accession>A0AAV4LHP2</accession>
<comment type="function">
    <text evidence="6 8">Binds together with bS18 to 16S ribosomal RNA.</text>
</comment>
<keyword evidence="10" id="KW-1185">Reference proteome</keyword>
<dbReference type="CDD" id="cd00473">
    <property type="entry name" value="bS6"/>
    <property type="match status" value="1"/>
</dbReference>
<evidence type="ECO:0000256" key="1">
    <source>
        <dbReference type="ARBA" id="ARBA00009512"/>
    </source>
</evidence>
<dbReference type="Pfam" id="PF01250">
    <property type="entry name" value="Ribosomal_S6"/>
    <property type="match status" value="1"/>
</dbReference>
<dbReference type="GO" id="GO:0003735">
    <property type="term" value="F:structural constituent of ribosome"/>
    <property type="evidence" value="ECO:0007669"/>
    <property type="project" value="InterPro"/>
</dbReference>
<evidence type="ECO:0000256" key="6">
    <source>
        <dbReference type="ARBA" id="ARBA00035104"/>
    </source>
</evidence>
<gene>
    <name evidence="8 9" type="primary">rpsF</name>
    <name evidence="9" type="ORF">DNHGIG_28810</name>
</gene>
<name>A0AAV4LHP2_9BACL</name>
<sequence>MRQYETMYILQPELDEEERKALMERFQSVITEQGGTVDKQTEMGKRRLAYEIAGNREGFYVVVNYSAPATAPQELERVLRISDHVLRYLTVLNPVHGGK</sequence>
<reference evidence="9" key="1">
    <citation type="journal article" date="2023" name="Int. J. Syst. Evol. Microbiol.">
        <title>Collibacillus ludicampi gen. nov., sp. nov., a new soil bacterium of the family Alicyclobacillaceae.</title>
        <authorList>
            <person name="Jojima T."/>
            <person name="Ioku Y."/>
            <person name="Fukuta Y."/>
            <person name="Shirasaka N."/>
            <person name="Matsumura Y."/>
            <person name="Mori M."/>
        </authorList>
    </citation>
    <scope>NUCLEOTIDE SEQUENCE</scope>
    <source>
        <strain evidence="9">TP075</strain>
    </source>
</reference>
<keyword evidence="3 8" id="KW-0694">RNA-binding</keyword>
<dbReference type="RefSeq" id="WP_282200325.1">
    <property type="nucleotide sequence ID" value="NZ_BOQE01000001.1"/>
</dbReference>
<dbReference type="InterPro" id="IPR020814">
    <property type="entry name" value="Ribosomal_S6_plastid/chlpt"/>
</dbReference>
<keyword evidence="4 8" id="KW-0689">Ribosomal protein</keyword>
<keyword evidence="5 8" id="KW-0687">Ribonucleoprotein</keyword>
<dbReference type="PANTHER" id="PTHR21011:SF1">
    <property type="entry name" value="SMALL RIBOSOMAL SUBUNIT PROTEIN BS6M"/>
    <property type="match status" value="1"/>
</dbReference>
<dbReference type="InterPro" id="IPR014717">
    <property type="entry name" value="Transl_elong_EF1B/ribsomal_bS6"/>
</dbReference>
<comment type="caution">
    <text evidence="9">The sequence shown here is derived from an EMBL/GenBank/DDBJ whole genome shotgun (WGS) entry which is preliminary data.</text>
</comment>